<dbReference type="Gene3D" id="2.60.40.1180">
    <property type="entry name" value="Golgi alpha-mannosidase II"/>
    <property type="match status" value="1"/>
</dbReference>
<protein>
    <submittedName>
        <fullName evidence="8">Glycosyl hydrolase family 30</fullName>
    </submittedName>
</protein>
<evidence type="ECO:0000313" key="9">
    <source>
        <dbReference type="Proteomes" id="UP000262954"/>
    </source>
</evidence>
<evidence type="ECO:0000256" key="2">
    <source>
        <dbReference type="ARBA" id="ARBA00022729"/>
    </source>
</evidence>
<feature type="signal peptide" evidence="5">
    <location>
        <begin position="1"/>
        <end position="22"/>
    </location>
</feature>
<proteinExistence type="inferred from homology"/>
<feature type="domain" description="Glycosyl hydrolase family 30 TIM-barrel" evidence="6">
    <location>
        <begin position="65"/>
        <end position="407"/>
    </location>
</feature>
<dbReference type="AlphaFoldDB" id="A0A316R9J3"/>
<dbReference type="InterPro" id="IPR017853">
    <property type="entry name" value="GH"/>
</dbReference>
<evidence type="ECO:0000256" key="1">
    <source>
        <dbReference type="ARBA" id="ARBA00005382"/>
    </source>
</evidence>
<dbReference type="InterPro" id="IPR013780">
    <property type="entry name" value="Glyco_hydro_b"/>
</dbReference>
<dbReference type="PANTHER" id="PTHR11069">
    <property type="entry name" value="GLUCOSYLCERAMIDASE"/>
    <property type="match status" value="1"/>
</dbReference>
<dbReference type="PANTHER" id="PTHR11069:SF23">
    <property type="entry name" value="LYSOSOMAL ACID GLUCOSYLCERAMIDASE"/>
    <property type="match status" value="1"/>
</dbReference>
<evidence type="ECO:0000256" key="4">
    <source>
        <dbReference type="RuleBase" id="RU361188"/>
    </source>
</evidence>
<dbReference type="GO" id="GO:0004348">
    <property type="term" value="F:glucosylceramidase activity"/>
    <property type="evidence" value="ECO:0007669"/>
    <property type="project" value="InterPro"/>
</dbReference>
<sequence length="472" mass="54492">MKTGKKLIPILCCIGIAHFCSAQQVEWKYTTNSDRWQNEHNVTVSKAQNQVKYDVLITSYKEQTIDGFGGCFNELGWDALNLLDSQKKQEVLNSLFHPTEGVCFTYCRTPIGGNDFSRNWYSLNDTEGDFKMKNFSIERDKEALIPYLKSALAINPDMKLWACPWSPPTWMKTTRHYATKPGDHNDLKDENQVAADDHFIQEKKYLDAHALYLSKYIKAYRKEGINVSMLQFQNEPYSRQQWPNCLWTPEAMRNFIANHLGPLFKKELPNVELWLGTLNCNRMEDVNHIMNDPKARKYIKGIGLQWEGKDIIAEIHRKYPKIRLMQTENECGGGTFDWGAAEHTFDLIRKYIGGGANAYMYWNMVLQDKGTSTWGWSQNAMIVIDSKTKQINYTPEFYVMKHLSHYVKPGDHKLKTLGQDENLLAFRNKEGKTIILVANKEDKIKNMTVSINGNVLNLSLKPKSFNTLSIKL</sequence>
<reference evidence="8 9" key="1">
    <citation type="journal article" date="2018" name="Nat. Biotechnol.">
        <title>A standardized bacterial taxonomy based on genome phylogeny substantially revises the tree of life.</title>
        <authorList>
            <person name="Parks D.H."/>
            <person name="Chuvochina M."/>
            <person name="Waite D.W."/>
            <person name="Rinke C."/>
            <person name="Skarshewski A."/>
            <person name="Chaumeil P.A."/>
            <person name="Hugenholtz P."/>
        </authorList>
    </citation>
    <scope>NUCLEOTIDE SEQUENCE [LARGE SCALE GENOMIC DNA]</scope>
    <source>
        <strain evidence="8">UBA11482</strain>
    </source>
</reference>
<comment type="similarity">
    <text evidence="1 4">Belongs to the glycosyl hydrolase 30 family.</text>
</comment>
<dbReference type="Proteomes" id="UP000262954">
    <property type="component" value="Unassembled WGS sequence"/>
</dbReference>
<dbReference type="Pfam" id="PF02055">
    <property type="entry name" value="Glyco_hydro_30"/>
    <property type="match status" value="1"/>
</dbReference>
<keyword evidence="2 5" id="KW-0732">Signal</keyword>
<dbReference type="EMBL" id="DNWC01000063">
    <property type="protein sequence ID" value="HBJ08313.1"/>
    <property type="molecule type" value="Genomic_DNA"/>
</dbReference>
<dbReference type="Gene3D" id="3.20.20.80">
    <property type="entry name" value="Glycosidases"/>
    <property type="match status" value="1"/>
</dbReference>
<dbReference type="InterPro" id="IPR001139">
    <property type="entry name" value="Glyco_hydro_30"/>
</dbReference>
<evidence type="ECO:0000259" key="6">
    <source>
        <dbReference type="Pfam" id="PF02055"/>
    </source>
</evidence>
<dbReference type="Pfam" id="PF17189">
    <property type="entry name" value="Glyco_hydro_30C"/>
    <property type="match status" value="1"/>
</dbReference>
<organism evidence="8 9">
    <name type="scientific">Coprobacter fastidiosus</name>
    <dbReference type="NCBI Taxonomy" id="1099853"/>
    <lineage>
        <taxon>Bacteria</taxon>
        <taxon>Pseudomonadati</taxon>
        <taxon>Bacteroidota</taxon>
        <taxon>Bacteroidia</taxon>
        <taxon>Bacteroidales</taxon>
        <taxon>Barnesiellaceae</taxon>
        <taxon>Coprobacter</taxon>
    </lineage>
</organism>
<keyword evidence="3 4" id="KW-0378">Hydrolase</keyword>
<dbReference type="InterPro" id="IPR033452">
    <property type="entry name" value="GH30_C"/>
</dbReference>
<dbReference type="SUPFAM" id="SSF51445">
    <property type="entry name" value="(Trans)glycosidases"/>
    <property type="match status" value="1"/>
</dbReference>
<name>A0A316R9J3_9BACT</name>
<evidence type="ECO:0000256" key="5">
    <source>
        <dbReference type="SAM" id="SignalP"/>
    </source>
</evidence>
<dbReference type="PRINTS" id="PR00843">
    <property type="entry name" value="GLHYDRLASE30"/>
</dbReference>
<evidence type="ECO:0000313" key="8">
    <source>
        <dbReference type="EMBL" id="HBJ08313.1"/>
    </source>
</evidence>
<evidence type="ECO:0000256" key="3">
    <source>
        <dbReference type="ARBA" id="ARBA00022801"/>
    </source>
</evidence>
<accession>A0A316R9J3</accession>
<dbReference type="InterPro" id="IPR033453">
    <property type="entry name" value="Glyco_hydro_30_TIM-barrel"/>
</dbReference>
<feature type="chain" id="PRO_5030062758" evidence="5">
    <location>
        <begin position="23"/>
        <end position="472"/>
    </location>
</feature>
<dbReference type="GO" id="GO:0006680">
    <property type="term" value="P:glucosylceramide catabolic process"/>
    <property type="evidence" value="ECO:0007669"/>
    <property type="project" value="TreeGrafter"/>
</dbReference>
<feature type="domain" description="Glycosyl hydrolase family 30 beta sandwich" evidence="7">
    <location>
        <begin position="424"/>
        <end position="468"/>
    </location>
</feature>
<dbReference type="RefSeq" id="WP_009318610.1">
    <property type="nucleotide sequence ID" value="NZ_CABKQP010000004.1"/>
</dbReference>
<gene>
    <name evidence="8" type="ORF">DDY73_04855</name>
</gene>
<comment type="caution">
    <text evidence="8">The sequence shown here is derived from an EMBL/GenBank/DDBJ whole genome shotgun (WGS) entry which is preliminary data.</text>
</comment>
<keyword evidence="4" id="KW-0326">Glycosidase</keyword>
<evidence type="ECO:0000259" key="7">
    <source>
        <dbReference type="Pfam" id="PF17189"/>
    </source>
</evidence>
<dbReference type="GO" id="GO:0016020">
    <property type="term" value="C:membrane"/>
    <property type="evidence" value="ECO:0007669"/>
    <property type="project" value="GOC"/>
</dbReference>